<name>A0A1H9TLT3_9MICO</name>
<protein>
    <submittedName>
        <fullName evidence="1">Uncharacterized protein</fullName>
    </submittedName>
</protein>
<dbReference type="OrthoDB" id="2111648at2"/>
<dbReference type="InterPro" id="IPR045660">
    <property type="entry name" value="DUF6390"/>
</dbReference>
<dbReference type="EMBL" id="FOHB01000002">
    <property type="protein sequence ID" value="SER98096.1"/>
    <property type="molecule type" value="Genomic_DNA"/>
</dbReference>
<accession>A0A1H9TLT3</accession>
<gene>
    <name evidence="1" type="ORF">SAMN05216199_1667</name>
</gene>
<sequence>MGTAPGGGTRGVLGGALRFAAYAYPPNALGYCGPDAAQQLLEQVAAGVDDPDLRRLAKGFEGAWPYLELIAAANRIGDPLDPRVVEAYWVGNSLLDRVTPRLLGDSLETRFRDRVGRSWPRLVDAVPAGAVPHHSFHVFGVYPWLGLLREGRVDEPLHVLDRCRVRWGQVVEVRGAEAVVRSRPLRWDGRRLGLGDAREERALLRLDGRGLAGGVQAGDWCSLHWDWVCERLDRRALAALRRYTLRQLTVANSTPFPAPAAVLA</sequence>
<dbReference type="RefSeq" id="WP_091757080.1">
    <property type="nucleotide sequence ID" value="NZ_FOHB01000002.1"/>
</dbReference>
<reference evidence="2" key="1">
    <citation type="submission" date="2016-10" db="EMBL/GenBank/DDBJ databases">
        <authorList>
            <person name="Varghese N."/>
            <person name="Submissions S."/>
        </authorList>
    </citation>
    <scope>NUCLEOTIDE SEQUENCE [LARGE SCALE GENOMIC DNA]</scope>
    <source>
        <strain evidence="2">CGMCC 1.6963</strain>
    </source>
</reference>
<dbReference type="AlphaFoldDB" id="A0A1H9TLT3"/>
<dbReference type="Pfam" id="PF19927">
    <property type="entry name" value="DUF6390"/>
    <property type="match status" value="1"/>
</dbReference>
<organism evidence="1 2">
    <name type="scientific">Pedococcus cremeus</name>
    <dbReference type="NCBI Taxonomy" id="587636"/>
    <lineage>
        <taxon>Bacteria</taxon>
        <taxon>Bacillati</taxon>
        <taxon>Actinomycetota</taxon>
        <taxon>Actinomycetes</taxon>
        <taxon>Micrococcales</taxon>
        <taxon>Intrasporangiaceae</taxon>
        <taxon>Pedococcus</taxon>
    </lineage>
</organism>
<dbReference type="STRING" id="587636.SAMN05216199_1667"/>
<proteinExistence type="predicted"/>
<evidence type="ECO:0000313" key="2">
    <source>
        <dbReference type="Proteomes" id="UP000199019"/>
    </source>
</evidence>
<keyword evidence="2" id="KW-1185">Reference proteome</keyword>
<evidence type="ECO:0000313" key="1">
    <source>
        <dbReference type="EMBL" id="SER98096.1"/>
    </source>
</evidence>
<dbReference type="Proteomes" id="UP000199019">
    <property type="component" value="Unassembled WGS sequence"/>
</dbReference>